<organism evidence="1 2">
    <name type="scientific">Psilocybe cf. subviscida</name>
    <dbReference type="NCBI Taxonomy" id="2480587"/>
    <lineage>
        <taxon>Eukaryota</taxon>
        <taxon>Fungi</taxon>
        <taxon>Dikarya</taxon>
        <taxon>Basidiomycota</taxon>
        <taxon>Agaricomycotina</taxon>
        <taxon>Agaricomycetes</taxon>
        <taxon>Agaricomycetidae</taxon>
        <taxon>Agaricales</taxon>
        <taxon>Agaricineae</taxon>
        <taxon>Strophariaceae</taxon>
        <taxon>Psilocybe</taxon>
    </lineage>
</organism>
<sequence length="241" mass="27439">MPHPRLPQSPPLDCDPVCVLGSQYAQALHSVVSNLGTKDIHSLVFDKHTRKDFLATRFYAVAAHERQQTSWTNIFPQPKSLTFFIPSFKLRPLAPAHLRPSPSSAVEKPISTSRRVSTMSTHLYSPSTTGNPQSVSSTFTWSSRVQLCTCWRTEISRIWIWIWNFGCFLHPSHYRILRCLRSQVISSTSIFQKLRETVADDSDTMTRARLLSPAPRLHMDTLVKFYPSSKELARLCDLTPP</sequence>
<proteinExistence type="predicted"/>
<gene>
    <name evidence="1" type="ORF">D9619_009815</name>
</gene>
<comment type="caution">
    <text evidence="1">The sequence shown here is derived from an EMBL/GenBank/DDBJ whole genome shotgun (WGS) entry which is preliminary data.</text>
</comment>
<keyword evidence="2" id="KW-1185">Reference proteome</keyword>
<dbReference type="Proteomes" id="UP000567179">
    <property type="component" value="Unassembled WGS sequence"/>
</dbReference>
<evidence type="ECO:0000313" key="2">
    <source>
        <dbReference type="Proteomes" id="UP000567179"/>
    </source>
</evidence>
<protein>
    <submittedName>
        <fullName evidence="1">Uncharacterized protein</fullName>
    </submittedName>
</protein>
<dbReference type="AlphaFoldDB" id="A0A8H5BKD5"/>
<name>A0A8H5BKD5_9AGAR</name>
<dbReference type="EMBL" id="JAACJJ010000015">
    <property type="protein sequence ID" value="KAF5325009.1"/>
    <property type="molecule type" value="Genomic_DNA"/>
</dbReference>
<reference evidence="1 2" key="1">
    <citation type="journal article" date="2020" name="ISME J.">
        <title>Uncovering the hidden diversity of litter-decomposition mechanisms in mushroom-forming fungi.</title>
        <authorList>
            <person name="Floudas D."/>
            <person name="Bentzer J."/>
            <person name="Ahren D."/>
            <person name="Johansson T."/>
            <person name="Persson P."/>
            <person name="Tunlid A."/>
        </authorList>
    </citation>
    <scope>NUCLEOTIDE SEQUENCE [LARGE SCALE GENOMIC DNA]</scope>
    <source>
        <strain evidence="1 2">CBS 101986</strain>
    </source>
</reference>
<accession>A0A8H5BKD5</accession>
<evidence type="ECO:0000313" key="1">
    <source>
        <dbReference type="EMBL" id="KAF5325009.1"/>
    </source>
</evidence>